<accession>A0A8H3RIQ6</accession>
<feature type="transmembrane region" description="Helical" evidence="5">
    <location>
        <begin position="206"/>
        <end position="224"/>
    </location>
</feature>
<feature type="transmembrane region" description="Helical" evidence="5">
    <location>
        <begin position="244"/>
        <end position="262"/>
    </location>
</feature>
<keyword evidence="3 5" id="KW-1133">Transmembrane helix</keyword>
<comment type="caution">
    <text evidence="6">The sequence shown here is derived from an EMBL/GenBank/DDBJ whole genome shotgun (WGS) entry which is preliminary data.</text>
</comment>
<proteinExistence type="predicted"/>
<reference evidence="6 7" key="1">
    <citation type="submission" date="2020-01" db="EMBL/GenBank/DDBJ databases">
        <title>Draft genome sequence of Aspergillus udagawae IFM 46972.</title>
        <authorList>
            <person name="Takahashi H."/>
            <person name="Yaguchi T."/>
        </authorList>
    </citation>
    <scope>NUCLEOTIDE SEQUENCE [LARGE SCALE GENOMIC DNA]</scope>
    <source>
        <strain evidence="6 7">IFM 46972</strain>
    </source>
</reference>
<dbReference type="Pfam" id="PF04479">
    <property type="entry name" value="RTA1"/>
    <property type="match status" value="1"/>
</dbReference>
<evidence type="ECO:0000256" key="2">
    <source>
        <dbReference type="ARBA" id="ARBA00022692"/>
    </source>
</evidence>
<dbReference type="AlphaFoldDB" id="A0A8H3RIQ6"/>
<protein>
    <submittedName>
        <fullName evidence="6">Protein RTA1</fullName>
    </submittedName>
</protein>
<dbReference type="PANTHER" id="PTHR31465">
    <property type="entry name" value="PROTEIN RTA1-RELATED"/>
    <property type="match status" value="1"/>
</dbReference>
<comment type="subcellular location">
    <subcellularLocation>
        <location evidence="1">Membrane</location>
        <topology evidence="1">Multi-pass membrane protein</topology>
    </subcellularLocation>
</comment>
<evidence type="ECO:0000256" key="5">
    <source>
        <dbReference type="SAM" id="Phobius"/>
    </source>
</evidence>
<dbReference type="GO" id="GO:0016020">
    <property type="term" value="C:membrane"/>
    <property type="evidence" value="ECO:0007669"/>
    <property type="project" value="UniProtKB-SubCell"/>
</dbReference>
<keyword evidence="2 5" id="KW-0812">Transmembrane</keyword>
<feature type="transmembrane region" description="Helical" evidence="5">
    <location>
        <begin position="52"/>
        <end position="69"/>
    </location>
</feature>
<dbReference type="Proteomes" id="UP000465221">
    <property type="component" value="Unassembled WGS sequence"/>
</dbReference>
<feature type="transmembrane region" description="Helical" evidence="5">
    <location>
        <begin position="27"/>
        <end position="45"/>
    </location>
</feature>
<keyword evidence="4 5" id="KW-0472">Membrane</keyword>
<dbReference type="EMBL" id="BLKC01000007">
    <property type="protein sequence ID" value="GFF25840.1"/>
    <property type="molecule type" value="Genomic_DNA"/>
</dbReference>
<organism evidence="6 7">
    <name type="scientific">Aspergillus udagawae</name>
    <dbReference type="NCBI Taxonomy" id="91492"/>
    <lineage>
        <taxon>Eukaryota</taxon>
        <taxon>Fungi</taxon>
        <taxon>Dikarya</taxon>
        <taxon>Ascomycota</taxon>
        <taxon>Pezizomycotina</taxon>
        <taxon>Eurotiomycetes</taxon>
        <taxon>Eurotiomycetidae</taxon>
        <taxon>Eurotiales</taxon>
        <taxon>Aspergillaceae</taxon>
        <taxon>Aspergillus</taxon>
        <taxon>Aspergillus subgen. Fumigati</taxon>
    </lineage>
</organism>
<sequence>MDFTFHNGTNGSSPWVEFYPYTPSNTAGYAFMAIFGIATVVHIILMFPYRAAYFIPLVLGGICESFGYYGRAWSHQDRTEIGSWALQEMLILCAPPFVAATIYMVLGRIIRAFNAEHHSSIRTKWLTTIFVLNDVICFLTQIAGAGVQVTGDEHIMAIGKKAVLAGLIFALVVFGLFVWVAAVFHRRLDAEPTAVVMECPRLGWKKYMWAIYISCGMLMVRNLVRTIQFGSEKGSALNTEEVYIYVFDAALMACSIGLLIVWHPGRLVRKAQKANKASQLCGQMEDAADIPLTGYREV</sequence>
<name>A0A8H3RIQ6_9EURO</name>
<feature type="transmembrane region" description="Helical" evidence="5">
    <location>
        <begin position="125"/>
        <end position="143"/>
    </location>
</feature>
<gene>
    <name evidence="6" type="ORF">IFM46972_01566</name>
</gene>
<evidence type="ECO:0000256" key="3">
    <source>
        <dbReference type="ARBA" id="ARBA00022989"/>
    </source>
</evidence>
<dbReference type="InterPro" id="IPR007568">
    <property type="entry name" value="RTA1"/>
</dbReference>
<evidence type="ECO:0000313" key="7">
    <source>
        <dbReference type="Proteomes" id="UP000465221"/>
    </source>
</evidence>
<feature type="transmembrane region" description="Helical" evidence="5">
    <location>
        <begin position="89"/>
        <end position="113"/>
    </location>
</feature>
<evidence type="ECO:0000256" key="1">
    <source>
        <dbReference type="ARBA" id="ARBA00004141"/>
    </source>
</evidence>
<dbReference type="PANTHER" id="PTHR31465:SF17">
    <property type="entry name" value="DOMAIN PROTEIN, PUTATIVE (AFU_ORTHOLOGUE AFUA_5G09900)-RELATED"/>
    <property type="match status" value="1"/>
</dbReference>
<feature type="transmembrane region" description="Helical" evidence="5">
    <location>
        <begin position="163"/>
        <end position="185"/>
    </location>
</feature>
<evidence type="ECO:0000313" key="6">
    <source>
        <dbReference type="EMBL" id="GFF25840.1"/>
    </source>
</evidence>
<evidence type="ECO:0000256" key="4">
    <source>
        <dbReference type="ARBA" id="ARBA00023136"/>
    </source>
</evidence>